<gene>
    <name evidence="1" type="ORF">FOTG_19123</name>
</gene>
<protein>
    <submittedName>
        <fullName evidence="1">Uncharacterized protein</fullName>
    </submittedName>
</protein>
<sequence length="66" mass="7232">MSAAFELGYVTQDFPITLSNGEDLPTFKEAYENKQKSGAYSPIHRTESLDYGIVIAGELECVLDSA</sequence>
<dbReference type="EMBL" id="KK035611">
    <property type="protein sequence ID" value="EXM12375.1"/>
    <property type="molecule type" value="Genomic_DNA"/>
</dbReference>
<reference evidence="1" key="1">
    <citation type="submission" date="2011-11" db="EMBL/GenBank/DDBJ databases">
        <title>The Genome Sequence of Fusarium oxysporum Cotton.</title>
        <authorList>
            <consortium name="The Broad Institute Genome Sequencing Platform"/>
            <person name="Ma L.-J."/>
            <person name="Gale L.R."/>
            <person name="Schwartz D.C."/>
            <person name="Zhou S."/>
            <person name="Corby-Kistler H."/>
            <person name="Young S.K."/>
            <person name="Zeng Q."/>
            <person name="Gargeya S."/>
            <person name="Fitzgerald M."/>
            <person name="Haas B."/>
            <person name="Abouelleil A."/>
            <person name="Alvarado L."/>
            <person name="Arachchi H.M."/>
            <person name="Berlin A."/>
            <person name="Brown A."/>
            <person name="Chapman S.B."/>
            <person name="Chen Z."/>
            <person name="Dunbar C."/>
            <person name="Freedman E."/>
            <person name="Gearin G."/>
            <person name="Goldberg J."/>
            <person name="Griggs A."/>
            <person name="Gujja S."/>
            <person name="Heiman D."/>
            <person name="Howarth C."/>
            <person name="Larson L."/>
            <person name="Lui A."/>
            <person name="MacDonald P.J.P."/>
            <person name="Montmayeur A."/>
            <person name="Murphy C."/>
            <person name="Neiman D."/>
            <person name="Pearson M."/>
            <person name="Priest M."/>
            <person name="Roberts A."/>
            <person name="Saif S."/>
            <person name="Shea T."/>
            <person name="Shenoy N."/>
            <person name="Sisk P."/>
            <person name="Stolte C."/>
            <person name="Sykes S."/>
            <person name="Wortman J."/>
            <person name="Nusbaum C."/>
            <person name="Birren B."/>
        </authorList>
    </citation>
    <scope>NUCLEOTIDE SEQUENCE [LARGE SCALE GENOMIC DNA]</scope>
    <source>
        <strain evidence="1">25433</strain>
    </source>
</reference>
<reference evidence="1" key="2">
    <citation type="submission" date="2014-03" db="EMBL/GenBank/DDBJ databases">
        <title>The Genome Annotation of Fusarium oxysporum Cotton.</title>
        <authorList>
            <consortium name="The Broad Institute Genomics Platform"/>
            <person name="Ma L.-J."/>
            <person name="Corby-Kistler H."/>
            <person name="Broz K."/>
            <person name="Gale L.R."/>
            <person name="Jonkers W."/>
            <person name="O'Donnell K."/>
            <person name="Ploetz R."/>
            <person name="Steinberg C."/>
            <person name="Schwartz D.C."/>
            <person name="VanEtten H."/>
            <person name="Zhou S."/>
            <person name="Young S.K."/>
            <person name="Zeng Q."/>
            <person name="Gargeya S."/>
            <person name="Fitzgerald M."/>
            <person name="Abouelleil A."/>
            <person name="Alvarado L."/>
            <person name="Chapman S.B."/>
            <person name="Gainer-Dewar J."/>
            <person name="Goldberg J."/>
            <person name="Griggs A."/>
            <person name="Gujja S."/>
            <person name="Hansen M."/>
            <person name="Howarth C."/>
            <person name="Imamovic A."/>
            <person name="Ireland A."/>
            <person name="Larimer J."/>
            <person name="McCowan C."/>
            <person name="Murphy C."/>
            <person name="Pearson M."/>
            <person name="Poon T.W."/>
            <person name="Priest M."/>
            <person name="Roberts A."/>
            <person name="Saif S."/>
            <person name="Shea T."/>
            <person name="Sykes S."/>
            <person name="Wortman J."/>
            <person name="Nusbaum C."/>
            <person name="Birren B."/>
        </authorList>
    </citation>
    <scope>NUCLEOTIDE SEQUENCE</scope>
    <source>
        <strain evidence="1">25433</strain>
    </source>
</reference>
<organism evidence="1">
    <name type="scientific">Fusarium oxysporum f. sp. vasinfectum 25433</name>
    <dbReference type="NCBI Taxonomy" id="1089449"/>
    <lineage>
        <taxon>Eukaryota</taxon>
        <taxon>Fungi</taxon>
        <taxon>Dikarya</taxon>
        <taxon>Ascomycota</taxon>
        <taxon>Pezizomycotina</taxon>
        <taxon>Sordariomycetes</taxon>
        <taxon>Hypocreomycetidae</taxon>
        <taxon>Hypocreales</taxon>
        <taxon>Nectriaceae</taxon>
        <taxon>Fusarium</taxon>
        <taxon>Fusarium oxysporum species complex</taxon>
    </lineage>
</organism>
<dbReference type="Proteomes" id="UP000030701">
    <property type="component" value="Unassembled WGS sequence"/>
</dbReference>
<name>X0LV48_FUSOX</name>
<evidence type="ECO:0000313" key="1">
    <source>
        <dbReference type="EMBL" id="EXM12375.1"/>
    </source>
</evidence>
<dbReference type="AlphaFoldDB" id="X0LV48"/>
<dbReference type="Gene3D" id="2.60.120.10">
    <property type="entry name" value="Jelly Rolls"/>
    <property type="match status" value="1"/>
</dbReference>
<dbReference type="InterPro" id="IPR014710">
    <property type="entry name" value="RmlC-like_jellyroll"/>
</dbReference>
<dbReference type="HOGENOM" id="CLU_2831301_0_0_1"/>
<proteinExistence type="predicted"/>
<accession>X0LV48</accession>